<reference evidence="1 2" key="1">
    <citation type="submission" date="2020-03" db="EMBL/GenBank/DDBJ databases">
        <title>Soil Listeria distribution.</title>
        <authorList>
            <person name="Liao J."/>
            <person name="Wiedmann M."/>
        </authorList>
    </citation>
    <scope>NUCLEOTIDE SEQUENCE [LARGE SCALE GENOMIC DNA]</scope>
    <source>
        <strain evidence="1 2">FSL L7-0039</strain>
    </source>
</reference>
<accession>A0A7X0ZXZ3</accession>
<dbReference type="EMBL" id="JAASWV010000023">
    <property type="protein sequence ID" value="MBC2312035.1"/>
    <property type="molecule type" value="Genomic_DNA"/>
</dbReference>
<name>A0A7X0ZXZ3_9LIST</name>
<organism evidence="1 2">
    <name type="scientific">Listeria booriae</name>
    <dbReference type="NCBI Taxonomy" id="1552123"/>
    <lineage>
        <taxon>Bacteria</taxon>
        <taxon>Bacillati</taxon>
        <taxon>Bacillota</taxon>
        <taxon>Bacilli</taxon>
        <taxon>Bacillales</taxon>
        <taxon>Listeriaceae</taxon>
        <taxon>Listeria</taxon>
    </lineage>
</organism>
<dbReference type="AlphaFoldDB" id="A0A7X0ZXZ3"/>
<evidence type="ECO:0000313" key="1">
    <source>
        <dbReference type="EMBL" id="MBC2312035.1"/>
    </source>
</evidence>
<dbReference type="Proteomes" id="UP000565628">
    <property type="component" value="Unassembled WGS sequence"/>
</dbReference>
<gene>
    <name evidence="1" type="ORF">HCJ81_14170</name>
</gene>
<protein>
    <submittedName>
        <fullName evidence="1">Uncharacterized protein</fullName>
    </submittedName>
</protein>
<evidence type="ECO:0000313" key="2">
    <source>
        <dbReference type="Proteomes" id="UP000565628"/>
    </source>
</evidence>
<comment type="caution">
    <text evidence="1">The sequence shown here is derived from an EMBL/GenBank/DDBJ whole genome shotgun (WGS) entry which is preliminary data.</text>
</comment>
<sequence length="70" mass="7760">MKSESNQGTASSMGVVNLAWANDIADSLYLTLEALADCLESQENIFSKKESIQVVRVFMNWALEKEETAC</sequence>
<proteinExistence type="predicted"/>
<dbReference type="RefSeq" id="WP_185642289.1">
    <property type="nucleotide sequence ID" value="NZ_JAASWV010000023.1"/>
</dbReference>